<evidence type="ECO:0000256" key="1">
    <source>
        <dbReference type="SAM" id="Phobius"/>
    </source>
</evidence>
<organism evidence="2">
    <name type="scientific">Rhizobium rhizogenes</name>
    <name type="common">Agrobacterium rhizogenes</name>
    <dbReference type="NCBI Taxonomy" id="359"/>
    <lineage>
        <taxon>Bacteria</taxon>
        <taxon>Pseudomonadati</taxon>
        <taxon>Pseudomonadota</taxon>
        <taxon>Alphaproteobacteria</taxon>
        <taxon>Hyphomicrobiales</taxon>
        <taxon>Rhizobiaceae</taxon>
        <taxon>Rhizobium/Agrobacterium group</taxon>
        <taxon>Rhizobium</taxon>
    </lineage>
</organism>
<keyword evidence="1" id="KW-0472">Membrane</keyword>
<gene>
    <name evidence="2" type="ORF">pC5.8d_724</name>
</gene>
<keyword evidence="1" id="KW-1133">Transmembrane helix</keyword>
<dbReference type="EMBL" id="MK318974">
    <property type="protein sequence ID" value="QCL10027.1"/>
    <property type="molecule type" value="Genomic_DNA"/>
</dbReference>
<feature type="transmembrane region" description="Helical" evidence="1">
    <location>
        <begin position="60"/>
        <end position="82"/>
    </location>
</feature>
<dbReference type="RefSeq" id="WP_200985193.1">
    <property type="nucleotide sequence ID" value="NZ_MK318974.1"/>
</dbReference>
<reference evidence="2" key="1">
    <citation type="submission" date="2018-12" db="EMBL/GenBank/DDBJ databases">
        <title>Three Rhizobium rhizogenes strains isolated from the same crown gall tumor carry diverse plasmids.</title>
        <authorList>
            <person name="Pulawska J."/>
            <person name="Kuzmanovic N."/>
        </authorList>
    </citation>
    <scope>NUCLEOTIDE SEQUENCE</scope>
    <source>
        <strain evidence="2">Colt5.8</strain>
        <plasmid evidence="2">pColt5.8d</plasmid>
    </source>
</reference>
<accession>A0A7S5DSV1</accession>
<evidence type="ECO:0000313" key="2">
    <source>
        <dbReference type="EMBL" id="QCL10027.1"/>
    </source>
</evidence>
<proteinExistence type="predicted"/>
<geneLocation type="plasmid" evidence="2">
    <name>pColt5.8d</name>
</geneLocation>
<keyword evidence="2" id="KW-0614">Plasmid</keyword>
<sequence>MGEVLKFKPDGSGRRGLARTMKLEQELSLPLPLAAAPDHKDRQPVIAMHYGMPDVSEVRFPLVGIAIMLLAIAAYALVVFHLSDQPHYSARTNLLPLLGQQ</sequence>
<protein>
    <submittedName>
        <fullName evidence="2">Uncharacterized protein</fullName>
    </submittedName>
</protein>
<dbReference type="AlphaFoldDB" id="A0A7S5DSV1"/>
<keyword evidence="1" id="KW-0812">Transmembrane</keyword>
<name>A0A7S5DSV1_RHIRH</name>